<reference evidence="1 2" key="1">
    <citation type="submission" date="2024-04" db="EMBL/GenBank/DDBJ databases">
        <title>Tritrichomonas musculus Genome.</title>
        <authorList>
            <person name="Alves-Ferreira E."/>
            <person name="Grigg M."/>
            <person name="Lorenzi H."/>
            <person name="Galac M."/>
        </authorList>
    </citation>
    <scope>NUCLEOTIDE SEQUENCE [LARGE SCALE GENOMIC DNA]</scope>
    <source>
        <strain evidence="1 2">EAF2021</strain>
    </source>
</reference>
<evidence type="ECO:0000313" key="1">
    <source>
        <dbReference type="EMBL" id="KAK8841320.1"/>
    </source>
</evidence>
<organism evidence="1 2">
    <name type="scientific">Tritrichomonas musculus</name>
    <dbReference type="NCBI Taxonomy" id="1915356"/>
    <lineage>
        <taxon>Eukaryota</taxon>
        <taxon>Metamonada</taxon>
        <taxon>Parabasalia</taxon>
        <taxon>Tritrichomonadida</taxon>
        <taxon>Tritrichomonadidae</taxon>
        <taxon>Tritrichomonas</taxon>
    </lineage>
</organism>
<evidence type="ECO:0000313" key="2">
    <source>
        <dbReference type="Proteomes" id="UP001470230"/>
    </source>
</evidence>
<comment type="caution">
    <text evidence="1">The sequence shown here is derived from an EMBL/GenBank/DDBJ whole genome shotgun (WGS) entry which is preliminary data.</text>
</comment>
<accession>A0ABR2H591</accession>
<protein>
    <submittedName>
        <fullName evidence="1">Uncharacterized protein</fullName>
    </submittedName>
</protein>
<dbReference type="EMBL" id="JAPFFF010000042">
    <property type="protein sequence ID" value="KAK8841320.1"/>
    <property type="molecule type" value="Genomic_DNA"/>
</dbReference>
<keyword evidence="2" id="KW-1185">Reference proteome</keyword>
<sequence>MSQNGIEEIQNLLRKFQNAMKLKSSTVRGQWNSVTCLEKLSQAQLARRMNVFGVNATNNDVAQIFYYIGVKKNSMDFNDFITLMETDPESLGAKSRSMSRTKGIEHETLRAYENDYNKYCRRTGAFTPSVQTRTSLNTDLTQPKAKKIARPFTTTGTQITRESNYGTQFTKKRKQKNVIKTKINHGDGNINEDNNNFSYNDDRQNYTESYDDNHHYNCSNTLGGSGTFSYETCKTCLERSLPFDKSTKKATETTLRSFSNSSIQRQDYDGADPLKTLNRSSGISMNDLVSTISDIAYTSCPSSWACFLKWRDPHHDLLDANDLRNGLKRENKLVISQADAQRVIDKYGGPMNHSTFAVMLHDGSQFNRERTFDDNDI</sequence>
<name>A0ABR2H591_9EUKA</name>
<dbReference type="Proteomes" id="UP001470230">
    <property type="component" value="Unassembled WGS sequence"/>
</dbReference>
<gene>
    <name evidence="1" type="ORF">M9Y10_027523</name>
</gene>
<proteinExistence type="predicted"/>